<reference evidence="5 6" key="1">
    <citation type="submission" date="2019-04" db="EMBL/GenBank/DDBJ databases">
        <title>A reverse ecology approach based on a biological definition of microbial populations.</title>
        <authorList>
            <person name="Arevalo P."/>
            <person name="Vaninsberghe D."/>
            <person name="Elsherbini J."/>
            <person name="Gore J."/>
            <person name="Polz M."/>
        </authorList>
    </citation>
    <scope>NUCLEOTIDE SEQUENCE [LARGE SCALE GENOMIC DNA]</scope>
    <source>
        <strain evidence="5 6">10N.261.46.F4</strain>
    </source>
</reference>
<comment type="caution">
    <text evidence="5">The sequence shown here is derived from an EMBL/GenBank/DDBJ whole genome shotgun (WGS) entry which is preliminary data.</text>
</comment>
<feature type="domain" description="Exonuclease" evidence="4">
    <location>
        <begin position="47"/>
        <end position="220"/>
    </location>
</feature>
<evidence type="ECO:0000259" key="4">
    <source>
        <dbReference type="SMART" id="SM00479"/>
    </source>
</evidence>
<dbReference type="AlphaFoldDB" id="A0A4U1Z679"/>
<gene>
    <name evidence="5" type="ORF">FCV50_19365</name>
</gene>
<dbReference type="Proteomes" id="UP000307574">
    <property type="component" value="Unassembled WGS sequence"/>
</dbReference>
<dbReference type="GO" id="GO:0008408">
    <property type="term" value="F:3'-5' exonuclease activity"/>
    <property type="evidence" value="ECO:0007669"/>
    <property type="project" value="TreeGrafter"/>
</dbReference>
<dbReference type="SMART" id="SM00479">
    <property type="entry name" value="EXOIII"/>
    <property type="match status" value="1"/>
</dbReference>
<keyword evidence="2" id="KW-0378">Hydrolase</keyword>
<dbReference type="InterPro" id="IPR012337">
    <property type="entry name" value="RNaseH-like_sf"/>
</dbReference>
<evidence type="ECO:0000256" key="2">
    <source>
        <dbReference type="ARBA" id="ARBA00022801"/>
    </source>
</evidence>
<dbReference type="RefSeq" id="WP_136981124.1">
    <property type="nucleotide sequence ID" value="NZ_SYUV01000072.1"/>
</dbReference>
<protein>
    <submittedName>
        <fullName evidence="5">3'-5' exonuclease</fullName>
    </submittedName>
</protein>
<dbReference type="GO" id="GO:0003676">
    <property type="term" value="F:nucleic acid binding"/>
    <property type="evidence" value="ECO:0007669"/>
    <property type="project" value="InterPro"/>
</dbReference>
<keyword evidence="1" id="KW-0540">Nuclease</keyword>
<proteinExistence type="predicted"/>
<dbReference type="GO" id="GO:0006259">
    <property type="term" value="P:DNA metabolic process"/>
    <property type="evidence" value="ECO:0007669"/>
    <property type="project" value="UniProtKB-ARBA"/>
</dbReference>
<keyword evidence="3 5" id="KW-0269">Exonuclease</keyword>
<dbReference type="InterPro" id="IPR036397">
    <property type="entry name" value="RNaseH_sf"/>
</dbReference>
<sequence>MFKRRSRKIAAIQAERHQYAAQLLPKILKDLIATSLPEERCDVRELDLLVLDFETTGLDPKKDSVLSIGWVEVNRSVIHLNKAHHLYIHHRNSITSESVKIHHIRPEDLRSEGISKEVAFKLLLHAMVGKIVVAHGTVVEKRFLNEYIQHQFNVSIPPLLWFDTLKIEKYRLQMARHQTDWRLSSLRKNIGLPCYTTHHALNDAISTAELYLAQIHHLFGKDKAPLCILLEASK</sequence>
<name>A0A4U1Z679_9VIBR</name>
<dbReference type="Gene3D" id="3.30.420.10">
    <property type="entry name" value="Ribonuclease H-like superfamily/Ribonuclease H"/>
    <property type="match status" value="1"/>
</dbReference>
<dbReference type="GO" id="GO:0005829">
    <property type="term" value="C:cytosol"/>
    <property type="evidence" value="ECO:0007669"/>
    <property type="project" value="TreeGrafter"/>
</dbReference>
<evidence type="ECO:0000313" key="6">
    <source>
        <dbReference type="Proteomes" id="UP000307574"/>
    </source>
</evidence>
<dbReference type="SUPFAM" id="SSF53098">
    <property type="entry name" value="Ribonuclease H-like"/>
    <property type="match status" value="1"/>
</dbReference>
<dbReference type="CDD" id="cd06127">
    <property type="entry name" value="DEDDh"/>
    <property type="match status" value="1"/>
</dbReference>
<dbReference type="Pfam" id="PF00929">
    <property type="entry name" value="RNase_T"/>
    <property type="match status" value="1"/>
</dbReference>
<dbReference type="EMBL" id="SYUV01000072">
    <property type="protein sequence ID" value="TKF27747.1"/>
    <property type="molecule type" value="Genomic_DNA"/>
</dbReference>
<evidence type="ECO:0000313" key="5">
    <source>
        <dbReference type="EMBL" id="TKF27747.1"/>
    </source>
</evidence>
<accession>A0A4U1Z679</accession>
<evidence type="ECO:0000256" key="1">
    <source>
        <dbReference type="ARBA" id="ARBA00022722"/>
    </source>
</evidence>
<dbReference type="InterPro" id="IPR013520">
    <property type="entry name" value="Ribonucl_H"/>
</dbReference>
<dbReference type="PANTHER" id="PTHR30231:SF4">
    <property type="entry name" value="PROTEIN NEN2"/>
    <property type="match status" value="1"/>
</dbReference>
<organism evidence="5 6">
    <name type="scientific">Vibrio kanaloae</name>
    <dbReference type="NCBI Taxonomy" id="170673"/>
    <lineage>
        <taxon>Bacteria</taxon>
        <taxon>Pseudomonadati</taxon>
        <taxon>Pseudomonadota</taxon>
        <taxon>Gammaproteobacteria</taxon>
        <taxon>Vibrionales</taxon>
        <taxon>Vibrionaceae</taxon>
        <taxon>Vibrio</taxon>
    </lineage>
</organism>
<evidence type="ECO:0000256" key="3">
    <source>
        <dbReference type="ARBA" id="ARBA00022839"/>
    </source>
</evidence>
<dbReference type="PANTHER" id="PTHR30231">
    <property type="entry name" value="DNA POLYMERASE III SUBUNIT EPSILON"/>
    <property type="match status" value="1"/>
</dbReference>